<keyword evidence="5" id="KW-1185">Reference proteome</keyword>
<dbReference type="Pfam" id="PF05036">
    <property type="entry name" value="SPOR"/>
    <property type="match status" value="1"/>
</dbReference>
<gene>
    <name evidence="4" type="ORF">NCTC12742_01612</name>
</gene>
<feature type="compositionally biased region" description="Basic and acidic residues" evidence="1">
    <location>
        <begin position="107"/>
        <end position="118"/>
    </location>
</feature>
<name>A0A3S5C4F6_9NEIS</name>
<dbReference type="GO" id="GO:0042834">
    <property type="term" value="F:peptidoglycan binding"/>
    <property type="evidence" value="ECO:0007669"/>
    <property type="project" value="InterPro"/>
</dbReference>
<dbReference type="InterPro" id="IPR052521">
    <property type="entry name" value="Cell_div_SPOR-domain"/>
</dbReference>
<dbReference type="RefSeq" id="WP_004283517.1">
    <property type="nucleotide sequence ID" value="NZ_CAUJRG010000001.1"/>
</dbReference>
<feature type="compositionally biased region" description="Basic and acidic residues" evidence="1">
    <location>
        <begin position="155"/>
        <end position="174"/>
    </location>
</feature>
<dbReference type="PANTHER" id="PTHR38687">
    <property type="entry name" value="CELL DIVISION PROTEIN DEDD-RELATED"/>
    <property type="match status" value="1"/>
</dbReference>
<feature type="transmembrane region" description="Helical" evidence="2">
    <location>
        <begin position="12"/>
        <end position="32"/>
    </location>
</feature>
<reference evidence="4 5" key="1">
    <citation type="submission" date="2018-12" db="EMBL/GenBank/DDBJ databases">
        <authorList>
            <consortium name="Pathogen Informatics"/>
        </authorList>
    </citation>
    <scope>NUCLEOTIDE SEQUENCE [LARGE SCALE GENOMIC DNA]</scope>
    <source>
        <strain evidence="4 5">NCTC12742</strain>
    </source>
</reference>
<dbReference type="OrthoDB" id="7063246at2"/>
<feature type="region of interest" description="Disordered" evidence="1">
    <location>
        <begin position="44"/>
        <end position="185"/>
    </location>
</feature>
<feature type="domain" description="SPOR" evidence="3">
    <location>
        <begin position="180"/>
        <end position="258"/>
    </location>
</feature>
<evidence type="ECO:0000256" key="1">
    <source>
        <dbReference type="SAM" id="MobiDB-lite"/>
    </source>
</evidence>
<dbReference type="SUPFAM" id="SSF110997">
    <property type="entry name" value="Sporulation related repeat"/>
    <property type="match status" value="1"/>
</dbReference>
<accession>A0A3S5C4F6</accession>
<dbReference type="InterPro" id="IPR007730">
    <property type="entry name" value="SPOR-like_dom"/>
</dbReference>
<organism evidence="4 5">
    <name type="scientific">Neisseria weaveri</name>
    <dbReference type="NCBI Taxonomy" id="28091"/>
    <lineage>
        <taxon>Bacteria</taxon>
        <taxon>Pseudomonadati</taxon>
        <taxon>Pseudomonadota</taxon>
        <taxon>Betaproteobacteria</taxon>
        <taxon>Neisseriales</taxon>
        <taxon>Neisseriaceae</taxon>
        <taxon>Neisseria</taxon>
    </lineage>
</organism>
<dbReference type="Gene3D" id="3.30.70.1070">
    <property type="entry name" value="Sporulation related repeat"/>
    <property type="match status" value="1"/>
</dbReference>
<feature type="compositionally biased region" description="Acidic residues" evidence="1">
    <location>
        <begin position="69"/>
        <end position="81"/>
    </location>
</feature>
<dbReference type="AlphaFoldDB" id="A0A3S5C4F6"/>
<evidence type="ECO:0000313" key="5">
    <source>
        <dbReference type="Proteomes" id="UP000272771"/>
    </source>
</evidence>
<dbReference type="GO" id="GO:0032506">
    <property type="term" value="P:cytokinetic process"/>
    <property type="evidence" value="ECO:0007669"/>
    <property type="project" value="TreeGrafter"/>
</dbReference>
<feature type="compositionally biased region" description="Basic and acidic residues" evidence="1">
    <location>
        <begin position="125"/>
        <end position="143"/>
    </location>
</feature>
<dbReference type="PROSITE" id="PS51724">
    <property type="entry name" value="SPOR"/>
    <property type="match status" value="1"/>
</dbReference>
<sequence>MNAKKQFGKGLTGFMLGLFIATVVIAGILFFLNQSNKKAFKNDIPPAKELPAPEILTPKTVEPQAFDPLPDDELLPSEEGLDIVGGEAQTSEKSEDLVPPAVVQTDKPAEQAKQEVKPQPKKPAVKQEEKKADKPVKQPEKQVKPTPEQILESGSIEKAREQAAAEAKKAEAAKKSAQSASSGGKVVVQMGSFAARSAAEERRAELALLGVAARVSEAQVNGKTTYRVQSGQLDGDAAKKVQQTLKQNGIESFSRSVK</sequence>
<dbReference type="STRING" id="28091.SAMEA3174300_00171"/>
<proteinExistence type="predicted"/>
<keyword evidence="2" id="KW-1133">Transmembrane helix</keyword>
<keyword evidence="4" id="KW-0132">Cell division</keyword>
<protein>
    <submittedName>
        <fullName evidence="4">Putative cell division protein FtsN</fullName>
    </submittedName>
</protein>
<evidence type="ECO:0000313" key="4">
    <source>
        <dbReference type="EMBL" id="VEJ51712.1"/>
    </source>
</evidence>
<keyword evidence="2" id="KW-0812">Transmembrane</keyword>
<dbReference type="PANTHER" id="PTHR38687:SF1">
    <property type="entry name" value="CELL DIVISION PROTEIN DEDD"/>
    <property type="match status" value="1"/>
</dbReference>
<dbReference type="InterPro" id="IPR036680">
    <property type="entry name" value="SPOR-like_sf"/>
</dbReference>
<dbReference type="GO" id="GO:0030428">
    <property type="term" value="C:cell septum"/>
    <property type="evidence" value="ECO:0007669"/>
    <property type="project" value="TreeGrafter"/>
</dbReference>
<evidence type="ECO:0000256" key="2">
    <source>
        <dbReference type="SAM" id="Phobius"/>
    </source>
</evidence>
<dbReference type="Proteomes" id="UP000272771">
    <property type="component" value="Chromosome"/>
</dbReference>
<dbReference type="EMBL" id="LR134533">
    <property type="protein sequence ID" value="VEJ51712.1"/>
    <property type="molecule type" value="Genomic_DNA"/>
</dbReference>
<evidence type="ECO:0000259" key="3">
    <source>
        <dbReference type="PROSITE" id="PS51724"/>
    </source>
</evidence>
<keyword evidence="2" id="KW-0472">Membrane</keyword>
<keyword evidence="4" id="KW-0131">Cell cycle</keyword>
<dbReference type="GO" id="GO:0032153">
    <property type="term" value="C:cell division site"/>
    <property type="evidence" value="ECO:0007669"/>
    <property type="project" value="TreeGrafter"/>
</dbReference>